<feature type="compositionally biased region" description="Polar residues" evidence="1">
    <location>
        <begin position="72"/>
        <end position="82"/>
    </location>
</feature>
<protein>
    <submittedName>
        <fullName evidence="2">Uncharacterized protein</fullName>
    </submittedName>
</protein>
<gene>
    <name evidence="2" type="ORF">BDV96DRAFT_684172</name>
</gene>
<accession>A0A6A5ZJ28</accession>
<dbReference type="EMBL" id="ML977315">
    <property type="protein sequence ID" value="KAF2119620.1"/>
    <property type="molecule type" value="Genomic_DNA"/>
</dbReference>
<evidence type="ECO:0000313" key="2">
    <source>
        <dbReference type="EMBL" id="KAF2119620.1"/>
    </source>
</evidence>
<feature type="region of interest" description="Disordered" evidence="1">
    <location>
        <begin position="362"/>
        <end position="381"/>
    </location>
</feature>
<dbReference type="AlphaFoldDB" id="A0A6A5ZJ28"/>
<keyword evidence="3" id="KW-1185">Reference proteome</keyword>
<organism evidence="2 3">
    <name type="scientific">Lophiotrema nucula</name>
    <dbReference type="NCBI Taxonomy" id="690887"/>
    <lineage>
        <taxon>Eukaryota</taxon>
        <taxon>Fungi</taxon>
        <taxon>Dikarya</taxon>
        <taxon>Ascomycota</taxon>
        <taxon>Pezizomycotina</taxon>
        <taxon>Dothideomycetes</taxon>
        <taxon>Pleosporomycetidae</taxon>
        <taxon>Pleosporales</taxon>
        <taxon>Lophiotremataceae</taxon>
        <taxon>Lophiotrema</taxon>
    </lineage>
</organism>
<proteinExistence type="predicted"/>
<evidence type="ECO:0000313" key="3">
    <source>
        <dbReference type="Proteomes" id="UP000799770"/>
    </source>
</evidence>
<dbReference type="Proteomes" id="UP000799770">
    <property type="component" value="Unassembled WGS sequence"/>
</dbReference>
<feature type="region of interest" description="Disordered" evidence="1">
    <location>
        <begin position="407"/>
        <end position="475"/>
    </location>
</feature>
<reference evidence="2" key="1">
    <citation type="journal article" date="2020" name="Stud. Mycol.">
        <title>101 Dothideomycetes genomes: a test case for predicting lifestyles and emergence of pathogens.</title>
        <authorList>
            <person name="Haridas S."/>
            <person name="Albert R."/>
            <person name="Binder M."/>
            <person name="Bloem J."/>
            <person name="Labutti K."/>
            <person name="Salamov A."/>
            <person name="Andreopoulos B."/>
            <person name="Baker S."/>
            <person name="Barry K."/>
            <person name="Bills G."/>
            <person name="Bluhm B."/>
            <person name="Cannon C."/>
            <person name="Castanera R."/>
            <person name="Culley D."/>
            <person name="Daum C."/>
            <person name="Ezra D."/>
            <person name="Gonzalez J."/>
            <person name="Henrissat B."/>
            <person name="Kuo A."/>
            <person name="Liang C."/>
            <person name="Lipzen A."/>
            <person name="Lutzoni F."/>
            <person name="Magnuson J."/>
            <person name="Mondo S."/>
            <person name="Nolan M."/>
            <person name="Ohm R."/>
            <person name="Pangilinan J."/>
            <person name="Park H.-J."/>
            <person name="Ramirez L."/>
            <person name="Alfaro M."/>
            <person name="Sun H."/>
            <person name="Tritt A."/>
            <person name="Yoshinaga Y."/>
            <person name="Zwiers L.-H."/>
            <person name="Turgeon B."/>
            <person name="Goodwin S."/>
            <person name="Spatafora J."/>
            <person name="Crous P."/>
            <person name="Grigoriev I."/>
        </authorList>
    </citation>
    <scope>NUCLEOTIDE SEQUENCE</scope>
    <source>
        <strain evidence="2">CBS 627.86</strain>
    </source>
</reference>
<feature type="compositionally biased region" description="Basic and acidic residues" evidence="1">
    <location>
        <begin position="463"/>
        <end position="475"/>
    </location>
</feature>
<evidence type="ECO:0000256" key="1">
    <source>
        <dbReference type="SAM" id="MobiDB-lite"/>
    </source>
</evidence>
<feature type="compositionally biased region" description="Polar residues" evidence="1">
    <location>
        <begin position="418"/>
        <end position="433"/>
    </location>
</feature>
<feature type="region of interest" description="Disordered" evidence="1">
    <location>
        <begin position="1"/>
        <end position="110"/>
    </location>
</feature>
<feature type="compositionally biased region" description="Low complexity" evidence="1">
    <location>
        <begin position="1"/>
        <end position="11"/>
    </location>
</feature>
<name>A0A6A5ZJ28_9PLEO</name>
<sequence length="475" mass="51404">MSDQQPQSPSSNDKDAGSSASHIEDQDVEMEGVEQQATSLNPAPAAFVPSPQPVLESSSGPDVGQPEGSESAYGSPQVQWGPNPNLDYVNTPAPSDELPPPRNEFPGLDAPFGAGINPLTIEEAQSGEHMLTPIGLSSDFNLGAATQGLTGQPTLDPPRSIRHWPSLLQVAGGSSHHRALNNWPGVQQFFGGSGPAVSNFTNSLVPSTSAEAEQLLGTIQWIPIPLPGQEGLPRDDLERAALAWMLAEALVECNTARDRQEPAYRRFDPPIWTQAEMVAIGFRVVRIMEDVYANGTGALLFRIPQNIPPPGSPEATMGLTERVEWLARLVRDFKTYADLVMQEIQLLRLIARPITFYNQQVAEGDRRGTSEATGIGNAPTVSYGDDPTCISSHPYFQRASALLAGETRETRDRLLRPTAQSTAETTSPENALTASYGDDTTRTPADLYTHRVEALEEDEAGEASDKWKGKEKMKD</sequence>